<reference evidence="2" key="1">
    <citation type="submission" date="2021-02" db="EMBL/GenBank/DDBJ databases">
        <title>Psilocybe cubensis genome.</title>
        <authorList>
            <person name="Mckernan K.J."/>
            <person name="Crawford S."/>
            <person name="Trippe A."/>
            <person name="Kane L.T."/>
            <person name="Mclaughlin S."/>
        </authorList>
    </citation>
    <scope>NUCLEOTIDE SEQUENCE [LARGE SCALE GENOMIC DNA]</scope>
    <source>
        <strain evidence="2">MGC-MH-2018</strain>
    </source>
</reference>
<keyword evidence="1" id="KW-0812">Transmembrane</keyword>
<keyword evidence="1" id="KW-1133">Transmembrane helix</keyword>
<dbReference type="Gene3D" id="1.20.58.340">
    <property type="entry name" value="Magnesium transport protein CorA, transmembrane region"/>
    <property type="match status" value="1"/>
</dbReference>
<accession>A0A8H8CIH7</accession>
<gene>
    <name evidence="2" type="ORF">JR316_008317</name>
</gene>
<keyword evidence="1" id="KW-0472">Membrane</keyword>
<organism evidence="2">
    <name type="scientific">Psilocybe cubensis</name>
    <name type="common">Psychedelic mushroom</name>
    <name type="synonym">Stropharia cubensis</name>
    <dbReference type="NCBI Taxonomy" id="181762"/>
    <lineage>
        <taxon>Eukaryota</taxon>
        <taxon>Fungi</taxon>
        <taxon>Dikarya</taxon>
        <taxon>Basidiomycota</taxon>
        <taxon>Agaricomycotina</taxon>
        <taxon>Agaricomycetes</taxon>
        <taxon>Agaricomycetidae</taxon>
        <taxon>Agaricales</taxon>
        <taxon>Agaricineae</taxon>
        <taxon>Strophariaceae</taxon>
        <taxon>Psilocybe</taxon>
    </lineage>
</organism>
<dbReference type="AlphaFoldDB" id="A0A8H8CIH7"/>
<protein>
    <submittedName>
        <fullName evidence="2">Uncharacterized protein</fullName>
    </submittedName>
</protein>
<proteinExistence type="predicted"/>
<evidence type="ECO:0000256" key="1">
    <source>
        <dbReference type="SAM" id="Phobius"/>
    </source>
</evidence>
<feature type="transmembrane region" description="Helical" evidence="1">
    <location>
        <begin position="208"/>
        <end position="227"/>
    </location>
</feature>
<sequence length="342" mass="38478">MDEKVLKRDDDSACIIHGLHVVSPGRPFVQSNVPIVANIGQEGIVWDQLLNSKETDAELLMEYTDHKARSVGDVVACTNFLLENEPFLKTVKEYIEIIQNWGIYCGISKKAFYAECQHTIMEADRLLRQIRYQIASLRNLSQLIHVRLKILKAQGHKEKLTQVVIVDGSMHVLLSSFLMIYLPLLFAAMLFGMNIEELVPGTRLSLKHYVTVVVPVTVITVICIITMEYRSKRLGRADIYPDLESELQDSDAQATDDAEITPLDVNQQIAEDVEFDNNLIHAIRPPSAAHNTFEPLINRPSDIEMMPTGRESNGARGHDFMFGHPPDHWSTTPSGDDMGSGR</sequence>
<name>A0A8H8CIH7_PSICU</name>
<feature type="transmembrane region" description="Helical" evidence="1">
    <location>
        <begin position="172"/>
        <end position="193"/>
    </location>
</feature>
<dbReference type="EMBL" id="JAFIQS010000008">
    <property type="protein sequence ID" value="KAG5166235.1"/>
    <property type="molecule type" value="Genomic_DNA"/>
</dbReference>
<evidence type="ECO:0000313" key="2">
    <source>
        <dbReference type="EMBL" id="KAG5166235.1"/>
    </source>
</evidence>
<comment type="caution">
    <text evidence="2">The sequence shown here is derived from an EMBL/GenBank/DDBJ whole genome shotgun (WGS) entry which is preliminary data.</text>
</comment>